<feature type="chain" id="PRO_5030760764" description="Lipoprotein" evidence="1">
    <location>
        <begin position="21"/>
        <end position="341"/>
    </location>
</feature>
<dbReference type="AlphaFoldDB" id="A0A7X8SP83"/>
<organism evidence="2 3">
    <name type="scientific">Flammeovirga agarivorans</name>
    <dbReference type="NCBI Taxonomy" id="2726742"/>
    <lineage>
        <taxon>Bacteria</taxon>
        <taxon>Pseudomonadati</taxon>
        <taxon>Bacteroidota</taxon>
        <taxon>Cytophagia</taxon>
        <taxon>Cytophagales</taxon>
        <taxon>Flammeovirgaceae</taxon>
        <taxon>Flammeovirga</taxon>
    </lineage>
</organism>
<sequence length="341" mass="38341">MKTKLLYVANILFCGFLVYSCETVEKAPIEDNTDIISDTIPNNVADTDSTLNDSIATTPVDSTLVEQDTIPGFPMGPAEQIDAVNLKADFLIKMYDIEGRQRAEDQILFNRDLIVVYDEHNGQTPDEYYYDEKELMLMNVPVGENSFWSEYLAPIPEGHQVATASLVHEDDMSYFSSASIIEQIRNEKEAIMNFRSEVQYQNVDANTTLDVFNMHAKNGRIIVGISYNAPSTKYYISAIMKVYNKHGKEIFTVNSDDIETTSSRNEYGVGLDFTDPLATTGAFVIIDVSLINTENESDTKSWTLDGQLDERFKIENGISKGISIDIDNNAAPKLKVRLERQ</sequence>
<name>A0A7X8SP83_9BACT</name>
<evidence type="ECO:0000256" key="1">
    <source>
        <dbReference type="SAM" id="SignalP"/>
    </source>
</evidence>
<evidence type="ECO:0008006" key="4">
    <source>
        <dbReference type="Google" id="ProtNLM"/>
    </source>
</evidence>
<reference evidence="2 3" key="1">
    <citation type="submission" date="2020-04" db="EMBL/GenBank/DDBJ databases">
        <title>Flammeovirga sp. SR4, a novel species isolated from seawater.</title>
        <authorList>
            <person name="Wang X."/>
        </authorList>
    </citation>
    <scope>NUCLEOTIDE SEQUENCE [LARGE SCALE GENOMIC DNA]</scope>
    <source>
        <strain evidence="2 3">SR4</strain>
    </source>
</reference>
<dbReference type="EMBL" id="JABAIL010000008">
    <property type="protein sequence ID" value="NLR93870.1"/>
    <property type="molecule type" value="Genomic_DNA"/>
</dbReference>
<proteinExistence type="predicted"/>
<keyword evidence="3" id="KW-1185">Reference proteome</keyword>
<gene>
    <name evidence="2" type="ORF">HGP29_21900</name>
</gene>
<protein>
    <recommendedName>
        <fullName evidence="4">Lipoprotein</fullName>
    </recommendedName>
</protein>
<evidence type="ECO:0000313" key="3">
    <source>
        <dbReference type="Proteomes" id="UP000585050"/>
    </source>
</evidence>
<dbReference type="RefSeq" id="WP_168884579.1">
    <property type="nucleotide sequence ID" value="NZ_JABAIL010000008.1"/>
</dbReference>
<accession>A0A7X8SP83</accession>
<dbReference type="PROSITE" id="PS51257">
    <property type="entry name" value="PROKAR_LIPOPROTEIN"/>
    <property type="match status" value="1"/>
</dbReference>
<evidence type="ECO:0000313" key="2">
    <source>
        <dbReference type="EMBL" id="NLR93870.1"/>
    </source>
</evidence>
<dbReference type="Proteomes" id="UP000585050">
    <property type="component" value="Unassembled WGS sequence"/>
</dbReference>
<keyword evidence="1" id="KW-0732">Signal</keyword>
<feature type="signal peptide" evidence="1">
    <location>
        <begin position="1"/>
        <end position="20"/>
    </location>
</feature>
<comment type="caution">
    <text evidence="2">The sequence shown here is derived from an EMBL/GenBank/DDBJ whole genome shotgun (WGS) entry which is preliminary data.</text>
</comment>